<keyword evidence="2" id="KW-1185">Reference proteome</keyword>
<name>A0ABW7IB10_9RHOB</name>
<dbReference type="Proteomes" id="UP001607157">
    <property type="component" value="Unassembled WGS sequence"/>
</dbReference>
<reference evidence="1 2" key="1">
    <citation type="submission" date="2024-10" db="EMBL/GenBank/DDBJ databases">
        <authorList>
            <person name="Yang X.-N."/>
        </authorList>
    </citation>
    <scope>NUCLEOTIDE SEQUENCE [LARGE SCALE GENOMIC DNA]</scope>
    <source>
        <strain evidence="1 2">CAU 1059</strain>
    </source>
</reference>
<comment type="caution">
    <text evidence="1">The sequence shown here is derived from an EMBL/GenBank/DDBJ whole genome shotgun (WGS) entry which is preliminary data.</text>
</comment>
<protein>
    <submittedName>
        <fullName evidence="1">Uncharacterized protein</fullName>
    </submittedName>
</protein>
<organism evidence="1 2">
    <name type="scientific">Roseovarius aquimarinus</name>
    <dbReference type="NCBI Taxonomy" id="1229156"/>
    <lineage>
        <taxon>Bacteria</taxon>
        <taxon>Pseudomonadati</taxon>
        <taxon>Pseudomonadota</taxon>
        <taxon>Alphaproteobacteria</taxon>
        <taxon>Rhodobacterales</taxon>
        <taxon>Roseobacteraceae</taxon>
        <taxon>Roseovarius</taxon>
    </lineage>
</organism>
<evidence type="ECO:0000313" key="1">
    <source>
        <dbReference type="EMBL" id="MFH0255374.1"/>
    </source>
</evidence>
<proteinExistence type="predicted"/>
<sequence length="73" mass="7712">MVYVHKDPLIEADVLAIVLGEARRAPDARAWAEALRQRGYALRGSGAGAIVTTMPHGVEICRLPCAPSFGPAA</sequence>
<dbReference type="RefSeq" id="WP_377172918.1">
    <property type="nucleotide sequence ID" value="NZ_JBHTJC010000006.1"/>
</dbReference>
<accession>A0ABW7IB10</accession>
<evidence type="ECO:0000313" key="2">
    <source>
        <dbReference type="Proteomes" id="UP001607157"/>
    </source>
</evidence>
<dbReference type="EMBL" id="JBIHMM010000007">
    <property type="protein sequence ID" value="MFH0255374.1"/>
    <property type="molecule type" value="Genomic_DNA"/>
</dbReference>
<gene>
    <name evidence="1" type="ORF">ACGRVM_15815</name>
</gene>